<organism evidence="2">
    <name type="scientific">marine sediment metagenome</name>
    <dbReference type="NCBI Taxonomy" id="412755"/>
    <lineage>
        <taxon>unclassified sequences</taxon>
        <taxon>metagenomes</taxon>
        <taxon>ecological metagenomes</taxon>
    </lineage>
</organism>
<dbReference type="InterPro" id="IPR023385">
    <property type="entry name" value="YopX-like_C"/>
</dbReference>
<proteinExistence type="predicted"/>
<dbReference type="Gene3D" id="2.30.30.290">
    <property type="entry name" value="YopX-like domains"/>
    <property type="match status" value="1"/>
</dbReference>
<evidence type="ECO:0000259" key="1">
    <source>
        <dbReference type="Pfam" id="PF09643"/>
    </source>
</evidence>
<reference evidence="2" key="1">
    <citation type="journal article" date="2015" name="Nature">
        <title>Complex archaea that bridge the gap between prokaryotes and eukaryotes.</title>
        <authorList>
            <person name="Spang A."/>
            <person name="Saw J.H."/>
            <person name="Jorgensen S.L."/>
            <person name="Zaremba-Niedzwiedzka K."/>
            <person name="Martijn J."/>
            <person name="Lind A.E."/>
            <person name="van Eijk R."/>
            <person name="Schleper C."/>
            <person name="Guy L."/>
            <person name="Ettema T.J."/>
        </authorList>
    </citation>
    <scope>NUCLEOTIDE SEQUENCE</scope>
</reference>
<dbReference type="EMBL" id="LAZR01008611">
    <property type="protein sequence ID" value="KKM77655.1"/>
    <property type="molecule type" value="Genomic_DNA"/>
</dbReference>
<protein>
    <recommendedName>
        <fullName evidence="1">YopX protein domain-containing protein</fullName>
    </recommendedName>
</protein>
<accession>A0A0F9MLE2</accession>
<dbReference type="InterPro" id="IPR019096">
    <property type="entry name" value="YopX_protein"/>
</dbReference>
<gene>
    <name evidence="2" type="ORF">LCGC14_1367860</name>
</gene>
<dbReference type="Pfam" id="PF09643">
    <property type="entry name" value="YopX"/>
    <property type="match status" value="1"/>
</dbReference>
<sequence>MIGVDGIEANERGSKMLTRTRIWDGEKMWYPEDFENPLSHFLVAMDGTVGTLGAVPSCWREMIVLDAIAMPSIGMEDKKGKEVWVGDIVEFDSHECDWELVQAEVQQWPGLFVLYRESPERVYEIAHVAGGEVVGNVHEEK</sequence>
<comment type="caution">
    <text evidence="2">The sequence shown here is derived from an EMBL/GenBank/DDBJ whole genome shotgun (WGS) entry which is preliminary data.</text>
</comment>
<feature type="domain" description="YopX protein" evidence="1">
    <location>
        <begin position="57"/>
        <end position="140"/>
    </location>
</feature>
<name>A0A0F9MLE2_9ZZZZ</name>
<dbReference type="AlphaFoldDB" id="A0A0F9MLE2"/>
<evidence type="ECO:0000313" key="2">
    <source>
        <dbReference type="EMBL" id="KKM77655.1"/>
    </source>
</evidence>
<dbReference type="SUPFAM" id="SSF159006">
    <property type="entry name" value="YopX-like"/>
    <property type="match status" value="1"/>
</dbReference>